<keyword evidence="1" id="KW-1133">Transmembrane helix</keyword>
<keyword evidence="1" id="KW-0472">Membrane</keyword>
<gene>
    <name evidence="2" type="ORF">LO55_4551</name>
</gene>
<evidence type="ECO:0000256" key="1">
    <source>
        <dbReference type="SAM" id="Phobius"/>
    </source>
</evidence>
<accession>A0A1S2N5T9</accession>
<evidence type="ECO:0000313" key="3">
    <source>
        <dbReference type="Proteomes" id="UP000180246"/>
    </source>
</evidence>
<evidence type="ECO:0008006" key="4">
    <source>
        <dbReference type="Google" id="ProtNLM"/>
    </source>
</evidence>
<reference evidence="2 3" key="1">
    <citation type="submission" date="2014-10" db="EMBL/GenBank/DDBJ databases">
        <authorList>
            <person name="Seo M.-J."/>
            <person name="Seok Y.J."/>
            <person name="Cha I.-T."/>
        </authorList>
    </citation>
    <scope>NUCLEOTIDE SEQUENCE [LARGE SCALE GENOMIC DNA]</scope>
    <source>
        <strain evidence="2 3">NEU</strain>
    </source>
</reference>
<feature type="transmembrane region" description="Helical" evidence="1">
    <location>
        <begin position="101"/>
        <end position="120"/>
    </location>
</feature>
<sequence>MRPRWYRSAQSKPYLSPCHVVTIRHSICNPNLVSITMSRLGLFFCAPYALFIATCLGFVSLGYVDYQSQFAYLELPIAAQLALAHWLGLGRALEFISWPDAYGLFMTPVFILLYAVGAALERRLDRRRGLADAIGQRGAGKKMAAKRKAAG</sequence>
<feature type="transmembrane region" description="Helical" evidence="1">
    <location>
        <begin position="40"/>
        <end position="64"/>
    </location>
</feature>
<dbReference type="EMBL" id="JRYB01000001">
    <property type="protein sequence ID" value="OIJ40438.1"/>
    <property type="molecule type" value="Genomic_DNA"/>
</dbReference>
<protein>
    <recommendedName>
        <fullName evidence="4">Transmembrane protein</fullName>
    </recommendedName>
</protein>
<evidence type="ECO:0000313" key="2">
    <source>
        <dbReference type="EMBL" id="OIJ40438.1"/>
    </source>
</evidence>
<dbReference type="Proteomes" id="UP000180246">
    <property type="component" value="Unassembled WGS sequence"/>
</dbReference>
<organism evidence="2 3">
    <name type="scientific">Massilia timonae</name>
    <dbReference type="NCBI Taxonomy" id="47229"/>
    <lineage>
        <taxon>Bacteria</taxon>
        <taxon>Pseudomonadati</taxon>
        <taxon>Pseudomonadota</taxon>
        <taxon>Betaproteobacteria</taxon>
        <taxon>Burkholderiales</taxon>
        <taxon>Oxalobacteraceae</taxon>
        <taxon>Telluria group</taxon>
        <taxon>Massilia</taxon>
    </lineage>
</organism>
<proteinExistence type="predicted"/>
<name>A0A1S2N5T9_9BURK</name>
<dbReference type="AlphaFoldDB" id="A0A1S2N5T9"/>
<comment type="caution">
    <text evidence="2">The sequence shown here is derived from an EMBL/GenBank/DDBJ whole genome shotgun (WGS) entry which is preliminary data.</text>
</comment>
<keyword evidence="1" id="KW-0812">Transmembrane</keyword>